<evidence type="ECO:0000313" key="2">
    <source>
        <dbReference type="EMBL" id="EDW37613.1"/>
    </source>
</evidence>
<reference evidence="2 3" key="1">
    <citation type="journal article" date="2007" name="Nature">
        <title>Evolution of genes and genomes on the Drosophila phylogeny.</title>
        <authorList>
            <consortium name="Drosophila 12 Genomes Consortium"/>
            <person name="Clark A.G."/>
            <person name="Eisen M.B."/>
            <person name="Smith D.R."/>
            <person name="Bergman C.M."/>
            <person name="Oliver B."/>
            <person name="Markow T.A."/>
            <person name="Kaufman T.C."/>
            <person name="Kellis M."/>
            <person name="Gelbart W."/>
            <person name="Iyer V.N."/>
            <person name="Pollard D.A."/>
            <person name="Sackton T.B."/>
            <person name="Larracuente A.M."/>
            <person name="Singh N.D."/>
            <person name="Abad J.P."/>
            <person name="Abt D.N."/>
            <person name="Adryan B."/>
            <person name="Aguade M."/>
            <person name="Akashi H."/>
            <person name="Anderson W.W."/>
            <person name="Aquadro C.F."/>
            <person name="Ardell D.H."/>
            <person name="Arguello R."/>
            <person name="Artieri C.G."/>
            <person name="Barbash D.A."/>
            <person name="Barker D."/>
            <person name="Barsanti P."/>
            <person name="Batterham P."/>
            <person name="Batzoglou S."/>
            <person name="Begun D."/>
            <person name="Bhutkar A."/>
            <person name="Blanco E."/>
            <person name="Bosak S.A."/>
            <person name="Bradley R.K."/>
            <person name="Brand A.D."/>
            <person name="Brent M.R."/>
            <person name="Brooks A.N."/>
            <person name="Brown R.H."/>
            <person name="Butlin R.K."/>
            <person name="Caggese C."/>
            <person name="Calvi B.R."/>
            <person name="Bernardo de Carvalho A."/>
            <person name="Caspi A."/>
            <person name="Castrezana S."/>
            <person name="Celniker S.E."/>
            <person name="Chang J.L."/>
            <person name="Chapple C."/>
            <person name="Chatterji S."/>
            <person name="Chinwalla A."/>
            <person name="Civetta A."/>
            <person name="Clifton S.W."/>
            <person name="Comeron J.M."/>
            <person name="Costello J.C."/>
            <person name="Coyne J.A."/>
            <person name="Daub J."/>
            <person name="David R.G."/>
            <person name="Delcher A.L."/>
            <person name="Delehaunty K."/>
            <person name="Do C.B."/>
            <person name="Ebling H."/>
            <person name="Edwards K."/>
            <person name="Eickbush T."/>
            <person name="Evans J.D."/>
            <person name="Filipski A."/>
            <person name="Findeiss S."/>
            <person name="Freyhult E."/>
            <person name="Fulton L."/>
            <person name="Fulton R."/>
            <person name="Garcia A.C."/>
            <person name="Gardiner A."/>
            <person name="Garfield D.A."/>
            <person name="Garvin B.E."/>
            <person name="Gibson G."/>
            <person name="Gilbert D."/>
            <person name="Gnerre S."/>
            <person name="Godfrey J."/>
            <person name="Good R."/>
            <person name="Gotea V."/>
            <person name="Gravely B."/>
            <person name="Greenberg A.J."/>
            <person name="Griffiths-Jones S."/>
            <person name="Gross S."/>
            <person name="Guigo R."/>
            <person name="Gustafson E.A."/>
            <person name="Haerty W."/>
            <person name="Hahn M.W."/>
            <person name="Halligan D.L."/>
            <person name="Halpern A.L."/>
            <person name="Halter G.M."/>
            <person name="Han M.V."/>
            <person name="Heger A."/>
            <person name="Hillier L."/>
            <person name="Hinrichs A.S."/>
            <person name="Holmes I."/>
            <person name="Hoskins R.A."/>
            <person name="Hubisz M.J."/>
            <person name="Hultmark D."/>
            <person name="Huntley M.A."/>
            <person name="Jaffe D.B."/>
            <person name="Jagadeeshan S."/>
            <person name="Jeck W.R."/>
            <person name="Johnson J."/>
            <person name="Jones C.D."/>
            <person name="Jordan W.C."/>
            <person name="Karpen G.H."/>
            <person name="Kataoka E."/>
            <person name="Keightley P.D."/>
            <person name="Kheradpour P."/>
            <person name="Kirkness E.F."/>
            <person name="Koerich L.B."/>
            <person name="Kristiansen K."/>
            <person name="Kudrna D."/>
            <person name="Kulathinal R.J."/>
            <person name="Kumar S."/>
            <person name="Kwok R."/>
            <person name="Lander E."/>
            <person name="Langley C.H."/>
            <person name="Lapoint R."/>
            <person name="Lazzaro B.P."/>
            <person name="Lee S.J."/>
            <person name="Levesque L."/>
            <person name="Li R."/>
            <person name="Lin C.F."/>
            <person name="Lin M.F."/>
            <person name="Lindblad-Toh K."/>
            <person name="Llopart A."/>
            <person name="Long M."/>
            <person name="Low L."/>
            <person name="Lozovsky E."/>
            <person name="Lu J."/>
            <person name="Luo M."/>
            <person name="Machado C.A."/>
            <person name="Makalowski W."/>
            <person name="Marzo M."/>
            <person name="Matsuda M."/>
            <person name="Matzkin L."/>
            <person name="McAllister B."/>
            <person name="McBride C.S."/>
            <person name="McKernan B."/>
            <person name="McKernan K."/>
            <person name="Mendez-Lago M."/>
            <person name="Minx P."/>
            <person name="Mollenhauer M.U."/>
            <person name="Montooth K."/>
            <person name="Mount S.M."/>
            <person name="Mu X."/>
            <person name="Myers E."/>
            <person name="Negre B."/>
            <person name="Newfeld S."/>
            <person name="Nielsen R."/>
            <person name="Noor M.A."/>
            <person name="O'Grady P."/>
            <person name="Pachter L."/>
            <person name="Papaceit M."/>
            <person name="Parisi M.J."/>
            <person name="Parisi M."/>
            <person name="Parts L."/>
            <person name="Pedersen J.S."/>
            <person name="Pesole G."/>
            <person name="Phillippy A.M."/>
            <person name="Ponting C.P."/>
            <person name="Pop M."/>
            <person name="Porcelli D."/>
            <person name="Powell J.R."/>
            <person name="Prohaska S."/>
            <person name="Pruitt K."/>
            <person name="Puig M."/>
            <person name="Quesneville H."/>
            <person name="Ram K.R."/>
            <person name="Rand D."/>
            <person name="Rasmussen M.D."/>
            <person name="Reed L.K."/>
            <person name="Reenan R."/>
            <person name="Reily A."/>
            <person name="Remington K.A."/>
            <person name="Rieger T.T."/>
            <person name="Ritchie M.G."/>
            <person name="Robin C."/>
            <person name="Rogers Y.H."/>
            <person name="Rohde C."/>
            <person name="Rozas J."/>
            <person name="Rubenfield M.J."/>
            <person name="Ruiz A."/>
            <person name="Russo S."/>
            <person name="Salzberg S.L."/>
            <person name="Sanchez-Gracia A."/>
            <person name="Saranga D.J."/>
            <person name="Sato H."/>
            <person name="Schaeffer S.W."/>
            <person name="Schatz M.C."/>
            <person name="Schlenke T."/>
            <person name="Schwartz R."/>
            <person name="Segarra C."/>
            <person name="Singh R.S."/>
            <person name="Sirot L."/>
            <person name="Sirota M."/>
            <person name="Sisneros N.B."/>
            <person name="Smith C.D."/>
            <person name="Smith T.F."/>
            <person name="Spieth J."/>
            <person name="Stage D.E."/>
            <person name="Stark A."/>
            <person name="Stephan W."/>
            <person name="Strausberg R.L."/>
            <person name="Strempel S."/>
            <person name="Sturgill D."/>
            <person name="Sutton G."/>
            <person name="Sutton G.G."/>
            <person name="Tao W."/>
            <person name="Teichmann S."/>
            <person name="Tobari Y.N."/>
            <person name="Tomimura Y."/>
            <person name="Tsolas J.M."/>
            <person name="Valente V.L."/>
            <person name="Venter E."/>
            <person name="Venter J.C."/>
            <person name="Vicario S."/>
            <person name="Vieira F.G."/>
            <person name="Vilella A.J."/>
            <person name="Villasante A."/>
            <person name="Walenz B."/>
            <person name="Wang J."/>
            <person name="Wasserman M."/>
            <person name="Watts T."/>
            <person name="Wilson D."/>
            <person name="Wilson R.K."/>
            <person name="Wing R.A."/>
            <person name="Wolfner M.F."/>
            <person name="Wong A."/>
            <person name="Wong G.K."/>
            <person name="Wu C.I."/>
            <person name="Wu G."/>
            <person name="Yamamoto D."/>
            <person name="Yang H.P."/>
            <person name="Yang S.P."/>
            <person name="Yorke J.A."/>
            <person name="Yoshida K."/>
            <person name="Zdobnov E."/>
            <person name="Zhang P."/>
            <person name="Zhang Y."/>
            <person name="Zimin A.V."/>
            <person name="Baldwin J."/>
            <person name="Abdouelleil A."/>
            <person name="Abdulkadir J."/>
            <person name="Abebe A."/>
            <person name="Abera B."/>
            <person name="Abreu J."/>
            <person name="Acer S.C."/>
            <person name="Aftuck L."/>
            <person name="Alexander A."/>
            <person name="An P."/>
            <person name="Anderson E."/>
            <person name="Anderson S."/>
            <person name="Arachi H."/>
            <person name="Azer M."/>
            <person name="Bachantsang P."/>
            <person name="Barry A."/>
            <person name="Bayul T."/>
            <person name="Berlin A."/>
            <person name="Bessette D."/>
            <person name="Bloom T."/>
            <person name="Blye J."/>
            <person name="Boguslavskiy L."/>
            <person name="Bonnet C."/>
            <person name="Boukhgalter B."/>
            <person name="Bourzgui I."/>
            <person name="Brown A."/>
            <person name="Cahill P."/>
            <person name="Channer S."/>
            <person name="Cheshatsang Y."/>
            <person name="Chuda L."/>
            <person name="Citroen M."/>
            <person name="Collymore A."/>
            <person name="Cooke P."/>
            <person name="Costello M."/>
            <person name="D'Aco K."/>
            <person name="Daza R."/>
            <person name="De Haan G."/>
            <person name="DeGray S."/>
            <person name="DeMaso C."/>
            <person name="Dhargay N."/>
            <person name="Dooley K."/>
            <person name="Dooley E."/>
            <person name="Doricent M."/>
            <person name="Dorje P."/>
            <person name="Dorjee K."/>
            <person name="Dupes A."/>
            <person name="Elong R."/>
            <person name="Falk J."/>
            <person name="Farina A."/>
            <person name="Faro S."/>
            <person name="Ferguson D."/>
            <person name="Fisher S."/>
            <person name="Foley C.D."/>
            <person name="Franke A."/>
            <person name="Friedrich D."/>
            <person name="Gadbois L."/>
            <person name="Gearin G."/>
            <person name="Gearin C.R."/>
            <person name="Giannoukos G."/>
            <person name="Goode T."/>
            <person name="Graham J."/>
            <person name="Grandbois E."/>
            <person name="Grewal S."/>
            <person name="Gyaltsen K."/>
            <person name="Hafez N."/>
            <person name="Hagos B."/>
            <person name="Hall J."/>
            <person name="Henson C."/>
            <person name="Hollinger A."/>
            <person name="Honan T."/>
            <person name="Huard M.D."/>
            <person name="Hughes L."/>
            <person name="Hurhula B."/>
            <person name="Husby M.E."/>
            <person name="Kamat A."/>
            <person name="Kanga B."/>
            <person name="Kashin S."/>
            <person name="Khazanovich D."/>
            <person name="Kisner P."/>
            <person name="Lance K."/>
            <person name="Lara M."/>
            <person name="Lee W."/>
            <person name="Lennon N."/>
            <person name="Letendre F."/>
            <person name="LeVine R."/>
            <person name="Lipovsky A."/>
            <person name="Liu X."/>
            <person name="Liu J."/>
            <person name="Liu S."/>
            <person name="Lokyitsang T."/>
            <person name="Lokyitsang Y."/>
            <person name="Lubonja R."/>
            <person name="Lui A."/>
            <person name="MacDonald P."/>
            <person name="Magnisalis V."/>
            <person name="Maru K."/>
            <person name="Matthews C."/>
            <person name="McCusker W."/>
            <person name="McDonough S."/>
            <person name="Mehta T."/>
            <person name="Meldrim J."/>
            <person name="Meneus L."/>
            <person name="Mihai O."/>
            <person name="Mihalev A."/>
            <person name="Mihova T."/>
            <person name="Mittelman R."/>
            <person name="Mlenga V."/>
            <person name="Montmayeur A."/>
            <person name="Mulrain L."/>
            <person name="Navidi A."/>
            <person name="Naylor J."/>
            <person name="Negash T."/>
            <person name="Nguyen T."/>
            <person name="Nguyen N."/>
            <person name="Nicol R."/>
            <person name="Norbu C."/>
            <person name="Norbu N."/>
            <person name="Novod N."/>
            <person name="O'Neill B."/>
            <person name="Osman S."/>
            <person name="Markiewicz E."/>
            <person name="Oyono O.L."/>
            <person name="Patti C."/>
            <person name="Phunkhang P."/>
            <person name="Pierre F."/>
            <person name="Priest M."/>
            <person name="Raghuraman S."/>
            <person name="Rege F."/>
            <person name="Reyes R."/>
            <person name="Rise C."/>
            <person name="Rogov P."/>
            <person name="Ross K."/>
            <person name="Ryan E."/>
            <person name="Settipalli S."/>
            <person name="Shea T."/>
            <person name="Sherpa N."/>
            <person name="Shi L."/>
            <person name="Shih D."/>
            <person name="Sparrow T."/>
            <person name="Spaulding J."/>
            <person name="Stalker J."/>
            <person name="Stange-Thomann N."/>
            <person name="Stavropoulos S."/>
            <person name="Stone C."/>
            <person name="Strader C."/>
            <person name="Tesfaye S."/>
            <person name="Thomson T."/>
            <person name="Thoulutsang Y."/>
            <person name="Thoulutsang D."/>
            <person name="Topham K."/>
            <person name="Topping I."/>
            <person name="Tsamla T."/>
            <person name="Vassiliev H."/>
            <person name="Vo A."/>
            <person name="Wangchuk T."/>
            <person name="Wangdi T."/>
            <person name="Weiand M."/>
            <person name="Wilkinson J."/>
            <person name="Wilson A."/>
            <person name="Yadav S."/>
            <person name="Young G."/>
            <person name="Yu Q."/>
            <person name="Zembek L."/>
            <person name="Zhong D."/>
            <person name="Zimmer A."/>
            <person name="Zwirko Z."/>
            <person name="Jaffe D.B."/>
            <person name="Alvarez P."/>
            <person name="Brockman W."/>
            <person name="Butler J."/>
            <person name="Chin C."/>
            <person name="Gnerre S."/>
            <person name="Grabherr M."/>
            <person name="Kleber M."/>
            <person name="Mauceli E."/>
            <person name="MacCallum I."/>
        </authorList>
    </citation>
    <scope>NUCLEOTIDE SEQUENCE [LARGE SCALE GENOMIC DNA]</scope>
    <source>
        <strain evidence="3">MSH-3 / Tucson 14011-0111.49</strain>
    </source>
</reference>
<dbReference type="AlphaFoldDB" id="B4HD60"/>
<name>B4HD60_DROPE</name>
<dbReference type="EMBL" id="CH479735">
    <property type="protein sequence ID" value="EDW37613.1"/>
    <property type="molecule type" value="Genomic_DNA"/>
</dbReference>
<sequence length="121" mass="13828">MHADLQVATVEEVYNRLCRNCYTRLMQHTNSEKAGQAKACRNDRRAQSKQQQKPDSLQMTAPAENLMMDGGSSRIQMMAAAEKKLKTFLFFHRYEVTSPSQKLVIHIQNDDALDLGRLQPC</sequence>
<accession>B4HD60</accession>
<organism evidence="3">
    <name type="scientific">Drosophila persimilis</name>
    <name type="common">Fruit fly</name>
    <dbReference type="NCBI Taxonomy" id="7234"/>
    <lineage>
        <taxon>Eukaryota</taxon>
        <taxon>Metazoa</taxon>
        <taxon>Ecdysozoa</taxon>
        <taxon>Arthropoda</taxon>
        <taxon>Hexapoda</taxon>
        <taxon>Insecta</taxon>
        <taxon>Pterygota</taxon>
        <taxon>Neoptera</taxon>
        <taxon>Endopterygota</taxon>
        <taxon>Diptera</taxon>
        <taxon>Brachycera</taxon>
        <taxon>Muscomorpha</taxon>
        <taxon>Ephydroidea</taxon>
        <taxon>Drosophilidae</taxon>
        <taxon>Drosophila</taxon>
        <taxon>Sophophora</taxon>
    </lineage>
</organism>
<dbReference type="OrthoDB" id="7998822at2759"/>
<proteinExistence type="predicted"/>
<dbReference type="Proteomes" id="UP000008744">
    <property type="component" value="Unassembled WGS sequence"/>
</dbReference>
<dbReference type="HOGENOM" id="CLU_2040515_0_0_1"/>
<keyword evidence="3" id="KW-1185">Reference proteome</keyword>
<evidence type="ECO:0000256" key="1">
    <source>
        <dbReference type="SAM" id="MobiDB-lite"/>
    </source>
</evidence>
<gene>
    <name evidence="2" type="primary">Dper\GL18073</name>
    <name evidence="2" type="ORF">Dper_GL18073</name>
</gene>
<feature type="region of interest" description="Disordered" evidence="1">
    <location>
        <begin position="31"/>
        <end position="62"/>
    </location>
</feature>
<feature type="compositionally biased region" description="Polar residues" evidence="1">
    <location>
        <begin position="48"/>
        <end position="59"/>
    </location>
</feature>
<protein>
    <submittedName>
        <fullName evidence="2">GL18073</fullName>
    </submittedName>
</protein>
<evidence type="ECO:0000313" key="3">
    <source>
        <dbReference type="Proteomes" id="UP000008744"/>
    </source>
</evidence>